<proteinExistence type="predicted"/>
<evidence type="ECO:0000313" key="3">
    <source>
        <dbReference type="EMBL" id="KYP78479.1"/>
    </source>
</evidence>
<dbReference type="SMART" id="SM00343">
    <property type="entry name" value="ZnF_C2HC"/>
    <property type="match status" value="1"/>
</dbReference>
<dbReference type="InterPro" id="IPR036875">
    <property type="entry name" value="Znf_CCHC_sf"/>
</dbReference>
<organism evidence="3 4">
    <name type="scientific">Cajanus cajan</name>
    <name type="common">Pigeon pea</name>
    <name type="synonym">Cajanus indicus</name>
    <dbReference type="NCBI Taxonomy" id="3821"/>
    <lineage>
        <taxon>Eukaryota</taxon>
        <taxon>Viridiplantae</taxon>
        <taxon>Streptophyta</taxon>
        <taxon>Embryophyta</taxon>
        <taxon>Tracheophyta</taxon>
        <taxon>Spermatophyta</taxon>
        <taxon>Magnoliopsida</taxon>
        <taxon>eudicotyledons</taxon>
        <taxon>Gunneridae</taxon>
        <taxon>Pentapetalae</taxon>
        <taxon>rosids</taxon>
        <taxon>fabids</taxon>
        <taxon>Fabales</taxon>
        <taxon>Fabaceae</taxon>
        <taxon>Papilionoideae</taxon>
        <taxon>50 kb inversion clade</taxon>
        <taxon>NPAAA clade</taxon>
        <taxon>indigoferoid/millettioid clade</taxon>
        <taxon>Phaseoleae</taxon>
        <taxon>Cajanus</taxon>
    </lineage>
</organism>
<protein>
    <recommendedName>
        <fullName evidence="2">CCHC-type domain-containing protein</fullName>
    </recommendedName>
</protein>
<dbReference type="GO" id="GO:0003676">
    <property type="term" value="F:nucleic acid binding"/>
    <property type="evidence" value="ECO:0007669"/>
    <property type="project" value="InterPro"/>
</dbReference>
<comment type="caution">
    <text evidence="3">The sequence shown here is derived from an EMBL/GenBank/DDBJ whole genome shotgun (WGS) entry which is preliminary data.</text>
</comment>
<sequence length="174" mass="20719">DAKALNIIHFALNFDEFFRIFACTIAKEAWYLIQVTHEGTPRVRCARKNALIQEYEIFRMTQGETIMDMKKRFTHIINHLKSLEKIFDEEEVNVKVLKKFWKFMKRKNSKRNSSKQNKFFRKSDISSPKFTCFECGKALHMKVDCPNLKKQGYEEKKPKFISMKKKGLHSMGRK</sequence>
<dbReference type="EMBL" id="AGCT01052390">
    <property type="protein sequence ID" value="KYP78479.1"/>
    <property type="molecule type" value="Genomic_DNA"/>
</dbReference>
<dbReference type="PROSITE" id="PS50158">
    <property type="entry name" value="ZF_CCHC"/>
    <property type="match status" value="1"/>
</dbReference>
<keyword evidence="4" id="KW-1185">Reference proteome</keyword>
<keyword evidence="1" id="KW-0862">Zinc</keyword>
<dbReference type="Gramene" id="C.cajan_47520.t">
    <property type="protein sequence ID" value="C.cajan_47520.t"/>
    <property type="gene ID" value="C.cajan_47520"/>
</dbReference>
<keyword evidence="1" id="KW-0863">Zinc-finger</keyword>
<feature type="non-terminal residue" evidence="3">
    <location>
        <position position="1"/>
    </location>
</feature>
<dbReference type="AlphaFoldDB" id="A0A151UGS4"/>
<dbReference type="PANTHER" id="PTHR34676">
    <property type="entry name" value="DUF4219 DOMAIN-CONTAINING PROTEIN-RELATED"/>
    <property type="match status" value="1"/>
</dbReference>
<dbReference type="GO" id="GO:0008270">
    <property type="term" value="F:zinc ion binding"/>
    <property type="evidence" value="ECO:0007669"/>
    <property type="project" value="UniProtKB-KW"/>
</dbReference>
<keyword evidence="1" id="KW-0479">Metal-binding</keyword>
<name>A0A151UGS4_CAJCA</name>
<dbReference type="PANTHER" id="PTHR34676:SF8">
    <property type="entry name" value="TRANSMEMBRANE PROTEIN"/>
    <property type="match status" value="1"/>
</dbReference>
<dbReference type="InterPro" id="IPR001878">
    <property type="entry name" value="Znf_CCHC"/>
</dbReference>
<feature type="domain" description="CCHC-type" evidence="2">
    <location>
        <begin position="132"/>
        <end position="147"/>
    </location>
</feature>
<accession>A0A151UGS4</accession>
<evidence type="ECO:0000313" key="4">
    <source>
        <dbReference type="Proteomes" id="UP000075243"/>
    </source>
</evidence>
<dbReference type="SUPFAM" id="SSF57756">
    <property type="entry name" value="Retrovirus zinc finger-like domains"/>
    <property type="match status" value="1"/>
</dbReference>
<reference evidence="3" key="1">
    <citation type="journal article" date="2012" name="Nat. Biotechnol.">
        <title>Draft genome sequence of pigeonpea (Cajanus cajan), an orphan legume crop of resource-poor farmers.</title>
        <authorList>
            <person name="Varshney R.K."/>
            <person name="Chen W."/>
            <person name="Li Y."/>
            <person name="Bharti A.K."/>
            <person name="Saxena R.K."/>
            <person name="Schlueter J.A."/>
            <person name="Donoghue M.T."/>
            <person name="Azam S."/>
            <person name="Fan G."/>
            <person name="Whaley A.M."/>
            <person name="Farmer A.D."/>
            <person name="Sheridan J."/>
            <person name="Iwata A."/>
            <person name="Tuteja R."/>
            <person name="Penmetsa R.V."/>
            <person name="Wu W."/>
            <person name="Upadhyaya H.D."/>
            <person name="Yang S.P."/>
            <person name="Shah T."/>
            <person name="Saxena K.B."/>
            <person name="Michael T."/>
            <person name="McCombie W.R."/>
            <person name="Yang B."/>
            <person name="Zhang G."/>
            <person name="Yang H."/>
            <person name="Wang J."/>
            <person name="Spillane C."/>
            <person name="Cook D.R."/>
            <person name="May G.D."/>
            <person name="Xu X."/>
            <person name="Jackson S.A."/>
        </authorList>
    </citation>
    <scope>NUCLEOTIDE SEQUENCE [LARGE SCALE GENOMIC DNA]</scope>
</reference>
<dbReference type="Pfam" id="PF14223">
    <property type="entry name" value="Retrotran_gag_2"/>
    <property type="match status" value="1"/>
</dbReference>
<evidence type="ECO:0000256" key="1">
    <source>
        <dbReference type="PROSITE-ProRule" id="PRU00047"/>
    </source>
</evidence>
<dbReference type="Proteomes" id="UP000075243">
    <property type="component" value="Unassembled WGS sequence"/>
</dbReference>
<evidence type="ECO:0000259" key="2">
    <source>
        <dbReference type="PROSITE" id="PS50158"/>
    </source>
</evidence>
<gene>
    <name evidence="3" type="ORF">KK1_049355</name>
</gene>